<reference evidence="11 12" key="1">
    <citation type="submission" date="2023-10" db="EMBL/GenBank/DDBJ databases">
        <title>Rubellicoccus peritrichatus gen. nov., sp. nov., isolated from an algae of coral reef tank.</title>
        <authorList>
            <person name="Luo J."/>
        </authorList>
    </citation>
    <scope>NUCLEOTIDE SEQUENCE [LARGE SCALE GENOMIC DNA]</scope>
    <source>
        <strain evidence="11 12">CR14</strain>
    </source>
</reference>
<evidence type="ECO:0000256" key="1">
    <source>
        <dbReference type="ARBA" id="ARBA00001164"/>
    </source>
</evidence>
<keyword evidence="7 9" id="KW-0057">Aromatic amino acid biosynthesis</keyword>
<evidence type="ECO:0000256" key="8">
    <source>
        <dbReference type="ARBA" id="ARBA00023235"/>
    </source>
</evidence>
<name>A0AAQ3LFK6_9BACT</name>
<protein>
    <recommendedName>
        <fullName evidence="4 9">N-(5'-phosphoribosyl)anthranilate isomerase</fullName>
        <shortName evidence="9">PRAI</shortName>
        <ecNumber evidence="3 9">5.3.1.24</ecNumber>
    </recommendedName>
</protein>
<comment type="similarity">
    <text evidence="9">Belongs to the TrpF family.</text>
</comment>
<dbReference type="KEGG" id="puo:RZN69_21140"/>
<evidence type="ECO:0000256" key="7">
    <source>
        <dbReference type="ARBA" id="ARBA00023141"/>
    </source>
</evidence>
<dbReference type="Proteomes" id="UP001304300">
    <property type="component" value="Chromosome"/>
</dbReference>
<evidence type="ECO:0000256" key="3">
    <source>
        <dbReference type="ARBA" id="ARBA00012572"/>
    </source>
</evidence>
<dbReference type="HAMAP" id="MF_00135">
    <property type="entry name" value="PRAI"/>
    <property type="match status" value="1"/>
</dbReference>
<evidence type="ECO:0000256" key="4">
    <source>
        <dbReference type="ARBA" id="ARBA00022272"/>
    </source>
</evidence>
<comment type="pathway">
    <text evidence="2 9">Amino-acid biosynthesis; L-tryptophan biosynthesis; L-tryptophan from chorismate: step 3/5.</text>
</comment>
<dbReference type="RefSeq" id="WP_317833538.1">
    <property type="nucleotide sequence ID" value="NZ_CP136920.1"/>
</dbReference>
<dbReference type="CDD" id="cd00405">
    <property type="entry name" value="PRAI"/>
    <property type="match status" value="1"/>
</dbReference>
<accession>A0AAQ3LFK6</accession>
<sequence length="233" mass="24888">MRTKVKICCIKSIEEAHAAIEFGASALGLVSTMPSGPGIVDEAVIAQIARSVPPPIATFLLTSAVDSEEIVAQQRRCGTNTLQLCDHLPPSTYPTIRNALPGIKLVQVVHVEDMESVDYAVSAAEHVDALLLDSGRLSAPIKELGGTGRTHDWGLSRKIRDAIKIPLFLAGGLTEENVAEAIRLVEPFGIDLCSSVRTADSLDFEKLGAFFAAIPNAPNKAAHTNPLPESRFK</sequence>
<evidence type="ECO:0000313" key="11">
    <source>
        <dbReference type="EMBL" id="WOO41134.1"/>
    </source>
</evidence>
<dbReference type="InterPro" id="IPR013785">
    <property type="entry name" value="Aldolase_TIM"/>
</dbReference>
<keyword evidence="12" id="KW-1185">Reference proteome</keyword>
<dbReference type="InterPro" id="IPR011060">
    <property type="entry name" value="RibuloseP-bd_barrel"/>
</dbReference>
<keyword evidence="8 9" id="KW-0413">Isomerase</keyword>
<dbReference type="PANTHER" id="PTHR42894:SF1">
    <property type="entry name" value="N-(5'-PHOSPHORIBOSYL)ANTHRANILATE ISOMERASE"/>
    <property type="match status" value="1"/>
</dbReference>
<evidence type="ECO:0000259" key="10">
    <source>
        <dbReference type="Pfam" id="PF00697"/>
    </source>
</evidence>
<comment type="catalytic activity">
    <reaction evidence="1 9">
        <text>N-(5-phospho-beta-D-ribosyl)anthranilate = 1-(2-carboxyphenylamino)-1-deoxy-D-ribulose 5-phosphate</text>
        <dbReference type="Rhea" id="RHEA:21540"/>
        <dbReference type="ChEBI" id="CHEBI:18277"/>
        <dbReference type="ChEBI" id="CHEBI:58613"/>
        <dbReference type="EC" id="5.3.1.24"/>
    </reaction>
</comment>
<dbReference type="EMBL" id="CP136920">
    <property type="protein sequence ID" value="WOO41134.1"/>
    <property type="molecule type" value="Genomic_DNA"/>
</dbReference>
<dbReference type="Pfam" id="PF00697">
    <property type="entry name" value="PRAI"/>
    <property type="match status" value="1"/>
</dbReference>
<dbReference type="InterPro" id="IPR001240">
    <property type="entry name" value="PRAI_dom"/>
</dbReference>
<dbReference type="PANTHER" id="PTHR42894">
    <property type="entry name" value="N-(5'-PHOSPHORIBOSYL)ANTHRANILATE ISOMERASE"/>
    <property type="match status" value="1"/>
</dbReference>
<feature type="domain" description="N-(5'phosphoribosyl) anthranilate isomerase (PRAI)" evidence="10">
    <location>
        <begin position="5"/>
        <end position="211"/>
    </location>
</feature>
<keyword evidence="5 9" id="KW-0028">Amino-acid biosynthesis</keyword>
<evidence type="ECO:0000256" key="6">
    <source>
        <dbReference type="ARBA" id="ARBA00022822"/>
    </source>
</evidence>
<dbReference type="EC" id="5.3.1.24" evidence="3 9"/>
<dbReference type="AlphaFoldDB" id="A0AAQ3LFK6"/>
<dbReference type="Gene3D" id="3.20.20.70">
    <property type="entry name" value="Aldolase class I"/>
    <property type="match status" value="1"/>
</dbReference>
<evidence type="ECO:0000256" key="2">
    <source>
        <dbReference type="ARBA" id="ARBA00004664"/>
    </source>
</evidence>
<keyword evidence="6 9" id="KW-0822">Tryptophan biosynthesis</keyword>
<dbReference type="InterPro" id="IPR044643">
    <property type="entry name" value="TrpF_fam"/>
</dbReference>
<evidence type="ECO:0000256" key="9">
    <source>
        <dbReference type="HAMAP-Rule" id="MF_00135"/>
    </source>
</evidence>
<evidence type="ECO:0000256" key="5">
    <source>
        <dbReference type="ARBA" id="ARBA00022605"/>
    </source>
</evidence>
<gene>
    <name evidence="9" type="primary">trpF</name>
    <name evidence="11" type="ORF">RZN69_21140</name>
</gene>
<organism evidence="11 12">
    <name type="scientific">Rubellicoccus peritrichatus</name>
    <dbReference type="NCBI Taxonomy" id="3080537"/>
    <lineage>
        <taxon>Bacteria</taxon>
        <taxon>Pseudomonadati</taxon>
        <taxon>Verrucomicrobiota</taxon>
        <taxon>Opitutia</taxon>
        <taxon>Puniceicoccales</taxon>
        <taxon>Cerasicoccaceae</taxon>
        <taxon>Rubellicoccus</taxon>
    </lineage>
</organism>
<dbReference type="SUPFAM" id="SSF51366">
    <property type="entry name" value="Ribulose-phoshate binding barrel"/>
    <property type="match status" value="1"/>
</dbReference>
<dbReference type="GO" id="GO:0004640">
    <property type="term" value="F:phosphoribosylanthranilate isomerase activity"/>
    <property type="evidence" value="ECO:0007669"/>
    <property type="project" value="UniProtKB-UniRule"/>
</dbReference>
<proteinExistence type="inferred from homology"/>
<evidence type="ECO:0000313" key="12">
    <source>
        <dbReference type="Proteomes" id="UP001304300"/>
    </source>
</evidence>
<dbReference type="GO" id="GO:0000162">
    <property type="term" value="P:L-tryptophan biosynthetic process"/>
    <property type="evidence" value="ECO:0007669"/>
    <property type="project" value="UniProtKB-UniRule"/>
</dbReference>